<dbReference type="PANTHER" id="PTHR23511">
    <property type="entry name" value="SYNAPTIC VESICLE GLYCOPROTEIN 2"/>
    <property type="match status" value="1"/>
</dbReference>
<dbReference type="PROSITE" id="PS50850">
    <property type="entry name" value="MFS"/>
    <property type="match status" value="1"/>
</dbReference>
<feature type="domain" description="Major facilitator superfamily (MFS) profile" evidence="7">
    <location>
        <begin position="51"/>
        <end position="525"/>
    </location>
</feature>
<evidence type="ECO:0000313" key="9">
    <source>
        <dbReference type="Proteomes" id="UP000801492"/>
    </source>
</evidence>
<feature type="transmembrane region" description="Helical" evidence="6">
    <location>
        <begin position="51"/>
        <end position="73"/>
    </location>
</feature>
<dbReference type="Proteomes" id="UP000801492">
    <property type="component" value="Unassembled WGS sequence"/>
</dbReference>
<keyword evidence="3 6" id="KW-0812">Transmembrane</keyword>
<feature type="transmembrane region" description="Helical" evidence="6">
    <location>
        <begin position="314"/>
        <end position="339"/>
    </location>
</feature>
<feature type="transmembrane region" description="Helical" evidence="6">
    <location>
        <begin position="176"/>
        <end position="197"/>
    </location>
</feature>
<feature type="transmembrane region" description="Helical" evidence="6">
    <location>
        <begin position="85"/>
        <end position="105"/>
    </location>
</feature>
<keyword evidence="4 6" id="KW-1133">Transmembrane helix</keyword>
<dbReference type="AlphaFoldDB" id="A0A8K0D068"/>
<dbReference type="InterPro" id="IPR036259">
    <property type="entry name" value="MFS_trans_sf"/>
</dbReference>
<feature type="transmembrane region" description="Helical" evidence="6">
    <location>
        <begin position="145"/>
        <end position="164"/>
    </location>
</feature>
<feature type="transmembrane region" description="Helical" evidence="6">
    <location>
        <begin position="439"/>
        <end position="461"/>
    </location>
</feature>
<comment type="subcellular location">
    <subcellularLocation>
        <location evidence="1">Membrane</location>
        <topology evidence="1">Multi-pass membrane protein</topology>
    </subcellularLocation>
</comment>
<gene>
    <name evidence="8" type="ORF">ILUMI_12113</name>
</gene>
<dbReference type="Gene3D" id="1.20.1250.20">
    <property type="entry name" value="MFS general substrate transporter like domains"/>
    <property type="match status" value="1"/>
</dbReference>
<feature type="transmembrane region" description="Helical" evidence="6">
    <location>
        <begin position="117"/>
        <end position="139"/>
    </location>
</feature>
<feature type="transmembrane region" description="Helical" evidence="6">
    <location>
        <begin position="388"/>
        <end position="406"/>
    </location>
</feature>
<reference evidence="8" key="1">
    <citation type="submission" date="2019-08" db="EMBL/GenBank/DDBJ databases">
        <title>The genome of the North American firefly Photinus pyralis.</title>
        <authorList>
            <consortium name="Photinus pyralis genome working group"/>
            <person name="Fallon T.R."/>
            <person name="Sander Lower S.E."/>
            <person name="Weng J.-K."/>
        </authorList>
    </citation>
    <scope>NUCLEOTIDE SEQUENCE</scope>
    <source>
        <strain evidence="8">TRF0915ILg1</strain>
        <tissue evidence="8">Whole body</tissue>
    </source>
</reference>
<dbReference type="Pfam" id="PF07690">
    <property type="entry name" value="MFS_1"/>
    <property type="match status" value="1"/>
</dbReference>
<evidence type="ECO:0000259" key="7">
    <source>
        <dbReference type="PROSITE" id="PS50850"/>
    </source>
</evidence>
<comment type="caution">
    <text evidence="8">The sequence shown here is derived from an EMBL/GenBank/DDBJ whole genome shotgun (WGS) entry which is preliminary data.</text>
</comment>
<evidence type="ECO:0000313" key="8">
    <source>
        <dbReference type="EMBL" id="KAF2894063.1"/>
    </source>
</evidence>
<evidence type="ECO:0000256" key="5">
    <source>
        <dbReference type="ARBA" id="ARBA00023136"/>
    </source>
</evidence>
<dbReference type="InterPro" id="IPR005829">
    <property type="entry name" value="Sugar_transporter_CS"/>
</dbReference>
<evidence type="ECO:0000256" key="3">
    <source>
        <dbReference type="ARBA" id="ARBA00022692"/>
    </source>
</evidence>
<dbReference type="SUPFAM" id="SSF103473">
    <property type="entry name" value="MFS general substrate transporter"/>
    <property type="match status" value="1"/>
</dbReference>
<dbReference type="EMBL" id="VTPC01007386">
    <property type="protein sequence ID" value="KAF2894063.1"/>
    <property type="molecule type" value="Genomic_DNA"/>
</dbReference>
<feature type="transmembrane region" description="Helical" evidence="6">
    <location>
        <begin position="501"/>
        <end position="520"/>
    </location>
</feature>
<dbReference type="InterPro" id="IPR011701">
    <property type="entry name" value="MFS"/>
</dbReference>
<protein>
    <recommendedName>
        <fullName evidence="7">Major facilitator superfamily (MFS) profile domain-containing protein</fullName>
    </recommendedName>
</protein>
<keyword evidence="2" id="KW-0813">Transport</keyword>
<keyword evidence="9" id="KW-1185">Reference proteome</keyword>
<dbReference type="PANTHER" id="PTHR23511:SF38">
    <property type="entry name" value="SYNAPTIC VESICLE 2-RELATED PROTEIN-LIKE PROTEIN"/>
    <property type="match status" value="1"/>
</dbReference>
<evidence type="ECO:0000256" key="1">
    <source>
        <dbReference type="ARBA" id="ARBA00004141"/>
    </source>
</evidence>
<feature type="transmembrane region" description="Helical" evidence="6">
    <location>
        <begin position="217"/>
        <end position="236"/>
    </location>
</feature>
<feature type="transmembrane region" description="Helical" evidence="6">
    <location>
        <begin position="413"/>
        <end position="433"/>
    </location>
</feature>
<dbReference type="PROSITE" id="PS00217">
    <property type="entry name" value="SUGAR_TRANSPORT_2"/>
    <property type="match status" value="1"/>
</dbReference>
<dbReference type="InterPro" id="IPR020846">
    <property type="entry name" value="MFS_dom"/>
</dbReference>
<keyword evidence="5 6" id="KW-0472">Membrane</keyword>
<evidence type="ECO:0000256" key="4">
    <source>
        <dbReference type="ARBA" id="ARBA00022989"/>
    </source>
</evidence>
<accession>A0A8K0D068</accession>
<dbReference type="OrthoDB" id="3936150at2759"/>
<evidence type="ECO:0000256" key="2">
    <source>
        <dbReference type="ARBA" id="ARBA00022448"/>
    </source>
</evidence>
<organism evidence="8 9">
    <name type="scientific">Ignelater luminosus</name>
    <name type="common">Cucubano</name>
    <name type="synonym">Pyrophorus luminosus</name>
    <dbReference type="NCBI Taxonomy" id="2038154"/>
    <lineage>
        <taxon>Eukaryota</taxon>
        <taxon>Metazoa</taxon>
        <taxon>Ecdysozoa</taxon>
        <taxon>Arthropoda</taxon>
        <taxon>Hexapoda</taxon>
        <taxon>Insecta</taxon>
        <taxon>Pterygota</taxon>
        <taxon>Neoptera</taxon>
        <taxon>Endopterygota</taxon>
        <taxon>Coleoptera</taxon>
        <taxon>Polyphaga</taxon>
        <taxon>Elateriformia</taxon>
        <taxon>Elateroidea</taxon>
        <taxon>Elateridae</taxon>
        <taxon>Agrypninae</taxon>
        <taxon>Pyrophorini</taxon>
        <taxon>Ignelater</taxon>
    </lineage>
</organism>
<dbReference type="GO" id="GO:0022857">
    <property type="term" value="F:transmembrane transporter activity"/>
    <property type="evidence" value="ECO:0007669"/>
    <property type="project" value="InterPro"/>
</dbReference>
<sequence>MQLVSVDLDSVTSTRMNATNVVCERLSVASENADLDKALTLTNYGRFHYKIIASCAFCLISAGLQNSLSAYVLPAAHCELHLQSTQIGFINAAFLIGGTCSSFLWGVIADLTGRKKVLAITLLLDALVTLLCTLMQDFIGLLLCRFINGFLIGGPGSLTFTYLAEFHAPHHRSKSIYYSGIFFSIAWLLLPAIARIVLPLEIEIIFKGFIICSSWRLFLALLAIPDLIAGVWILYLPESPKYLATGDPKKALIVLKQMFSLNTGKDESEFPVKNLINDVQIFNATTNGVNCRGKAARLIEDVYSQISKLHRAPLLFMTIIISGIMFSNMFGYFGLGLWLPELIARFQEFQEVHPNASVTLHRLTNITRVKTNNESCSPEFDNSLFESTTAMGISSIVGNILSGWFAGKFEHKVIPLVSMFFGAVSAGSIYWTRSSLQNLIASCVFQATMTTANVSIGCLIVELFPTTVNAIAICTAMFAGRIGAIFSNVIFGYLMDLNCEIAIFVVSGILFLGTILCLKIPDSGEEGSDKEDETSYNKNNVEVSVISITSL</sequence>
<dbReference type="GO" id="GO:0016020">
    <property type="term" value="C:membrane"/>
    <property type="evidence" value="ECO:0007669"/>
    <property type="project" value="UniProtKB-SubCell"/>
</dbReference>
<evidence type="ECO:0000256" key="6">
    <source>
        <dbReference type="SAM" id="Phobius"/>
    </source>
</evidence>
<name>A0A8K0D068_IGNLU</name>
<proteinExistence type="predicted"/>
<feature type="transmembrane region" description="Helical" evidence="6">
    <location>
        <begin position="468"/>
        <end position="495"/>
    </location>
</feature>